<dbReference type="PROSITE" id="PS00136">
    <property type="entry name" value="SUBTILASE_ASP"/>
    <property type="match status" value="1"/>
</dbReference>
<proteinExistence type="inferred from homology"/>
<dbReference type="AlphaFoldDB" id="A0A7C9HXU4"/>
<evidence type="ECO:0000256" key="4">
    <source>
        <dbReference type="ARBA" id="ARBA00022825"/>
    </source>
</evidence>
<keyword evidence="9" id="KW-1185">Reference proteome</keyword>
<dbReference type="PROSITE" id="PS00138">
    <property type="entry name" value="SUBTILASE_SER"/>
    <property type="match status" value="1"/>
</dbReference>
<organism evidence="8 9">
    <name type="scientific">Deinococcus arboris</name>
    <dbReference type="NCBI Taxonomy" id="2682977"/>
    <lineage>
        <taxon>Bacteria</taxon>
        <taxon>Thermotogati</taxon>
        <taxon>Deinococcota</taxon>
        <taxon>Deinococci</taxon>
        <taxon>Deinococcales</taxon>
        <taxon>Deinococcaceae</taxon>
        <taxon>Deinococcus</taxon>
    </lineage>
</organism>
<dbReference type="EMBL" id="WQLB01000002">
    <property type="protein sequence ID" value="MVN85655.1"/>
    <property type="molecule type" value="Genomic_DNA"/>
</dbReference>
<protein>
    <submittedName>
        <fullName evidence="8">S8 family serine peptidase</fullName>
    </submittedName>
</protein>
<dbReference type="PANTHER" id="PTHR43399:SF4">
    <property type="entry name" value="CELL WALL-ASSOCIATED PROTEASE"/>
    <property type="match status" value="1"/>
</dbReference>
<name>A0A7C9HXU4_9DEIO</name>
<dbReference type="InterPro" id="IPR023828">
    <property type="entry name" value="Peptidase_S8_Ser-AS"/>
</dbReference>
<feature type="active site" description="Charge relay system" evidence="5">
    <location>
        <position position="443"/>
    </location>
</feature>
<keyword evidence="4 5" id="KW-0720">Serine protease</keyword>
<dbReference type="Pfam" id="PF00082">
    <property type="entry name" value="Peptidase_S8"/>
    <property type="match status" value="1"/>
</dbReference>
<dbReference type="Proteomes" id="UP000483286">
    <property type="component" value="Unassembled WGS sequence"/>
</dbReference>
<evidence type="ECO:0000256" key="2">
    <source>
        <dbReference type="ARBA" id="ARBA00022670"/>
    </source>
</evidence>
<comment type="similarity">
    <text evidence="1 5 6">Belongs to the peptidase S8 family.</text>
</comment>
<dbReference type="InterPro" id="IPR000209">
    <property type="entry name" value="Peptidase_S8/S53_dom"/>
</dbReference>
<dbReference type="InterPro" id="IPR036852">
    <property type="entry name" value="Peptidase_S8/S53_dom_sf"/>
</dbReference>
<evidence type="ECO:0000256" key="3">
    <source>
        <dbReference type="ARBA" id="ARBA00022801"/>
    </source>
</evidence>
<sequence length="506" mass="53475">MVPPFVSSELKTGSATVPPVCAGLTCGCPVFLNCFTSTERLGSDVAWMKPLHWAAAQAASPLDRPINRRTLEPQPRQLKEILMRLTLSCLALTSLLLSGCGRLTTPANSAPVTILTVPVTAAQSDEDLTRLYGGRVELRTETFAVIGDPTRAPLQAQGTGPAPQDNQDVVAVNPGQTEPGMWGNIVRDFWPNAPELWSSIVRDDWRFNSSDAWVSDTYSPLPANTAAWKKIGLKEAHQGTALGAGKIIAVIDTGLDLTHPMFTNLLTPANTWRDFVDDDATPQDLGAVGKGSFGHGTVVAGIAAQLAPRAKIMPLRVLDSDGRGDTLNVAAAVVWATNHGAHVINLSLGTSRAQDALTQAIAYANSKRVLVVAAAGNFNKAAPDYPAAQMKGGRYSVAVGSVNQDDLKSDFSSYGEAIGLMAPGQEIAAPFPDRRMGQFSGTSMSAPVVAGALALGLGEGAGAEQTLKALKDKARRIDRLDGNSAYQGLLGKGRLDLKDFIDELDD</sequence>
<evidence type="ECO:0000313" key="8">
    <source>
        <dbReference type="EMBL" id="MVN85655.1"/>
    </source>
</evidence>
<evidence type="ECO:0000256" key="1">
    <source>
        <dbReference type="ARBA" id="ARBA00011073"/>
    </source>
</evidence>
<dbReference type="InterPro" id="IPR015500">
    <property type="entry name" value="Peptidase_S8_subtilisin-rel"/>
</dbReference>
<comment type="caution">
    <text evidence="8">The sequence shown here is derived from an EMBL/GenBank/DDBJ whole genome shotgun (WGS) entry which is preliminary data.</text>
</comment>
<accession>A0A7C9HXU4</accession>
<evidence type="ECO:0000313" key="9">
    <source>
        <dbReference type="Proteomes" id="UP000483286"/>
    </source>
</evidence>
<dbReference type="InterPro" id="IPR051048">
    <property type="entry name" value="Peptidase_S8/S53_subtilisin"/>
</dbReference>
<gene>
    <name evidence="8" type="ORF">GO986_02635</name>
</gene>
<dbReference type="Gene3D" id="3.40.50.200">
    <property type="entry name" value="Peptidase S8/S53 domain"/>
    <property type="match status" value="1"/>
</dbReference>
<evidence type="ECO:0000256" key="6">
    <source>
        <dbReference type="RuleBase" id="RU003355"/>
    </source>
</evidence>
<dbReference type="PROSITE" id="PS51892">
    <property type="entry name" value="SUBTILASE"/>
    <property type="match status" value="1"/>
</dbReference>
<dbReference type="InterPro" id="IPR023827">
    <property type="entry name" value="Peptidase_S8_Asp-AS"/>
</dbReference>
<dbReference type="SUPFAM" id="SSF52743">
    <property type="entry name" value="Subtilisin-like"/>
    <property type="match status" value="1"/>
</dbReference>
<evidence type="ECO:0000256" key="5">
    <source>
        <dbReference type="PROSITE-ProRule" id="PRU01240"/>
    </source>
</evidence>
<keyword evidence="2 5" id="KW-0645">Protease</keyword>
<evidence type="ECO:0000259" key="7">
    <source>
        <dbReference type="Pfam" id="PF00082"/>
    </source>
</evidence>
<dbReference type="PANTHER" id="PTHR43399">
    <property type="entry name" value="SUBTILISIN-RELATED"/>
    <property type="match status" value="1"/>
</dbReference>
<dbReference type="GO" id="GO:0004252">
    <property type="term" value="F:serine-type endopeptidase activity"/>
    <property type="evidence" value="ECO:0007669"/>
    <property type="project" value="UniProtKB-UniRule"/>
</dbReference>
<feature type="active site" description="Charge relay system" evidence="5">
    <location>
        <position position="295"/>
    </location>
</feature>
<feature type="domain" description="Peptidase S8/S53" evidence="7">
    <location>
        <begin position="243"/>
        <end position="457"/>
    </location>
</feature>
<keyword evidence="3 5" id="KW-0378">Hydrolase</keyword>
<reference evidence="8 9" key="1">
    <citation type="submission" date="2019-12" db="EMBL/GenBank/DDBJ databases">
        <title>Deinococcus sp. HMF7620 Genome sequencing and assembly.</title>
        <authorList>
            <person name="Kang H."/>
            <person name="Kim H."/>
            <person name="Joh K."/>
        </authorList>
    </citation>
    <scope>NUCLEOTIDE SEQUENCE [LARGE SCALE GENOMIC DNA]</scope>
    <source>
        <strain evidence="8 9">HMF7620</strain>
    </source>
</reference>
<dbReference type="GO" id="GO:0006508">
    <property type="term" value="P:proteolysis"/>
    <property type="evidence" value="ECO:0007669"/>
    <property type="project" value="UniProtKB-KW"/>
</dbReference>
<feature type="active site" description="Charge relay system" evidence="5">
    <location>
        <position position="252"/>
    </location>
</feature>
<dbReference type="PRINTS" id="PR00723">
    <property type="entry name" value="SUBTILISIN"/>
</dbReference>